<comment type="similarity">
    <text evidence="7">Belongs to the IspD/TarI cytidylyltransferase family. IspD subfamily.</text>
</comment>
<evidence type="ECO:0000256" key="7">
    <source>
        <dbReference type="ARBA" id="ARBA00009789"/>
    </source>
</evidence>
<evidence type="ECO:0000256" key="10">
    <source>
        <dbReference type="ARBA" id="ARBA00022723"/>
    </source>
</evidence>
<keyword evidence="13 14" id="KW-0511">Multifunctional enzyme</keyword>
<evidence type="ECO:0000313" key="16">
    <source>
        <dbReference type="EMBL" id="MBB3763778.1"/>
    </source>
</evidence>
<dbReference type="PANTHER" id="PTHR43181">
    <property type="entry name" value="2-C-METHYL-D-ERYTHRITOL 2,4-CYCLODIPHOSPHATE SYNTHASE, CHLOROPLASTIC"/>
    <property type="match status" value="1"/>
</dbReference>
<evidence type="ECO:0000256" key="4">
    <source>
        <dbReference type="ARBA" id="ARBA00004709"/>
    </source>
</evidence>
<dbReference type="SUPFAM" id="SSF69765">
    <property type="entry name" value="IpsF-like"/>
    <property type="match status" value="1"/>
</dbReference>
<feature type="site" description="Positions MEP for the nucleophilic attack" evidence="14">
    <location>
        <position position="201"/>
    </location>
</feature>
<feature type="binding site" evidence="14">
    <location>
        <position position="230"/>
    </location>
    <ligand>
        <name>a divalent metal cation</name>
        <dbReference type="ChEBI" id="CHEBI:60240"/>
    </ligand>
</feature>
<dbReference type="HAMAP" id="MF_00108">
    <property type="entry name" value="IspD"/>
    <property type="match status" value="1"/>
</dbReference>
<keyword evidence="17" id="KW-1185">Reference proteome</keyword>
<feature type="site" description="Transition state stabilizer" evidence="14">
    <location>
        <position position="353"/>
    </location>
</feature>
<dbReference type="HAMAP" id="MF_01520">
    <property type="entry name" value="IspDF"/>
    <property type="match status" value="1"/>
</dbReference>
<dbReference type="GO" id="GO:0046872">
    <property type="term" value="F:metal ion binding"/>
    <property type="evidence" value="ECO:0007669"/>
    <property type="project" value="UniProtKB-KW"/>
</dbReference>
<dbReference type="GO" id="GO:0019288">
    <property type="term" value="P:isopentenyl diphosphate biosynthetic process, methylerythritol 4-phosphate pathway"/>
    <property type="evidence" value="ECO:0007669"/>
    <property type="project" value="UniProtKB-UniRule"/>
</dbReference>
<comment type="caution">
    <text evidence="16">The sequence shown here is derived from an EMBL/GenBank/DDBJ whole genome shotgun (WGS) entry which is preliminary data.</text>
</comment>
<feature type="binding site" evidence="14">
    <location>
        <begin position="254"/>
        <end position="255"/>
    </location>
    <ligand>
        <name>4-CDP-2-C-methyl-D-erythritol 2-phosphate</name>
        <dbReference type="ChEBI" id="CHEBI:57919"/>
    </ligand>
</feature>
<comment type="similarity">
    <text evidence="6">Belongs to the IspF family.</text>
</comment>
<comment type="pathway">
    <text evidence="4 14">Isoprenoid biosynthesis; isopentenyl diphosphate biosynthesis via DXP pathway; isopentenyl diphosphate from 1-deoxy-D-xylulose 5-phosphate: step 4/6.</text>
</comment>
<evidence type="ECO:0000256" key="12">
    <source>
        <dbReference type="ARBA" id="ARBA00023239"/>
    </source>
</evidence>
<feature type="site" description="Transition state stabilizer" evidence="14">
    <location>
        <position position="22"/>
    </location>
</feature>
<comment type="caution">
    <text evidence="14">Lacks conserved residue(s) required for the propagation of feature annotation.</text>
</comment>
<dbReference type="UniPathway" id="UPA00056">
    <property type="reaction ID" value="UER00093"/>
</dbReference>
<organism evidence="16 17">
    <name type="scientific">Sphingomicrobium lutaoense</name>
    <dbReference type="NCBI Taxonomy" id="515949"/>
    <lineage>
        <taxon>Bacteria</taxon>
        <taxon>Pseudomonadati</taxon>
        <taxon>Pseudomonadota</taxon>
        <taxon>Alphaproteobacteria</taxon>
        <taxon>Sphingomonadales</taxon>
        <taxon>Sphingomonadaceae</taxon>
        <taxon>Sphingomicrobium</taxon>
    </lineage>
</organism>
<evidence type="ECO:0000256" key="6">
    <source>
        <dbReference type="ARBA" id="ARBA00008480"/>
    </source>
</evidence>
<dbReference type="HAMAP" id="MF_00107">
    <property type="entry name" value="IspF"/>
    <property type="match status" value="1"/>
</dbReference>
<dbReference type="EC" id="2.7.7.60" evidence="14"/>
<dbReference type="PANTHER" id="PTHR43181:SF1">
    <property type="entry name" value="2-C-METHYL-D-ERYTHRITOL 2,4-CYCLODIPHOSPHATE SYNTHASE, CHLOROPLASTIC"/>
    <property type="match status" value="1"/>
</dbReference>
<dbReference type="InterPro" id="IPR003526">
    <property type="entry name" value="MECDP_synthase"/>
</dbReference>
<dbReference type="PROSITE" id="PS01350">
    <property type="entry name" value="ISPF"/>
    <property type="match status" value="1"/>
</dbReference>
<gene>
    <name evidence="14" type="primary">ispDF</name>
    <name evidence="16" type="ORF">FHS50_000801</name>
</gene>
<dbReference type="NCBIfam" id="TIGR00453">
    <property type="entry name" value="ispD"/>
    <property type="match status" value="1"/>
</dbReference>
<evidence type="ECO:0000256" key="14">
    <source>
        <dbReference type="HAMAP-Rule" id="MF_01520"/>
    </source>
</evidence>
<feature type="binding site" evidence="14">
    <location>
        <position position="262"/>
    </location>
    <ligand>
        <name>a divalent metal cation</name>
        <dbReference type="ChEBI" id="CHEBI:60240"/>
    </ligand>
</feature>
<evidence type="ECO:0000256" key="11">
    <source>
        <dbReference type="ARBA" id="ARBA00023229"/>
    </source>
</evidence>
<keyword evidence="8 14" id="KW-0808">Transferase</keyword>
<comment type="pathway">
    <text evidence="5 14">Isoprenoid biosynthesis; isopentenyl diphosphate biosynthesis via DXP pathway; isopentenyl diphosphate from 1-deoxy-D-xylulose 5-phosphate: step 2/6.</text>
</comment>
<dbReference type="Pfam" id="PF02542">
    <property type="entry name" value="YgbB"/>
    <property type="match status" value="1"/>
</dbReference>
<comment type="similarity">
    <text evidence="14">In the C-terminal section; belongs to the IspF family.</text>
</comment>
<protein>
    <recommendedName>
        <fullName evidence="14">Bifunctional enzyme IspD/IspF</fullName>
    </recommendedName>
    <domain>
        <recommendedName>
            <fullName evidence="14">2-C-methyl-D-erythritol 4-phosphate cytidylyltransferase</fullName>
            <ecNumber evidence="14">2.7.7.60</ecNumber>
        </recommendedName>
        <alternativeName>
            <fullName evidence="14">4-diphosphocytidyl-2C-methyl-D-erythritol synthase</fullName>
        </alternativeName>
        <alternativeName>
            <fullName evidence="14">MEP cytidylyltransferase</fullName>
            <shortName evidence="14">MCT</shortName>
        </alternativeName>
    </domain>
    <domain>
        <recommendedName>
            <fullName evidence="14">2-C-methyl-D-erythritol 2,4-cyclodiphosphate synthase</fullName>
            <shortName evidence="14">MECDP-synthase</shortName>
            <shortName evidence="14">MECPP-synthase</shortName>
            <shortName evidence="14">MECPS</shortName>
            <ecNumber evidence="14">4.6.1.12</ecNumber>
        </recommendedName>
    </domain>
</protein>
<dbReference type="InterPro" id="IPR034683">
    <property type="entry name" value="IspD/TarI"/>
</dbReference>
<evidence type="ECO:0000256" key="1">
    <source>
        <dbReference type="ARBA" id="ARBA00000200"/>
    </source>
</evidence>
<feature type="domain" description="2-C-methyl-D-erythritol 2,4-cyclodiphosphate synthase" evidence="15">
    <location>
        <begin position="222"/>
        <end position="374"/>
    </location>
</feature>
<dbReference type="GO" id="GO:0016114">
    <property type="term" value="P:terpenoid biosynthetic process"/>
    <property type="evidence" value="ECO:0007669"/>
    <property type="project" value="InterPro"/>
</dbReference>
<dbReference type="FunFam" id="3.90.550.10:FF:000003">
    <property type="entry name" value="2-C-methyl-D-erythritol 4-phosphate cytidylyltransferase"/>
    <property type="match status" value="1"/>
</dbReference>
<dbReference type="EC" id="4.6.1.12" evidence="14"/>
<dbReference type="AlphaFoldDB" id="A0A839YZM2"/>
<keyword evidence="11 14" id="KW-0414">Isoprene biosynthesis</keyword>
<dbReference type="Gene3D" id="3.90.550.10">
    <property type="entry name" value="Spore Coat Polysaccharide Biosynthesis Protein SpsA, Chain A"/>
    <property type="match status" value="1"/>
</dbReference>
<comment type="function">
    <text evidence="14">Bifunctional enzyme that catalyzes the formation of 4-diphosphocytidyl-2-C-methyl-D-erythritol from CTP and 2-C-methyl-D-erythritol 4-phosphate (MEP) (IspD), and catalyzes the conversion of 4-diphosphocytidyl-2-C-methyl-D-erythritol 2-phosphate (CDP-ME2P) to 2-C-methyl-D-erythritol 2,4-cyclodiphosphate (ME-CPP) with a corresponding release of cytidine 5-monophosphate (CMP) (IspF).</text>
</comment>
<feature type="binding site" evidence="14">
    <location>
        <position position="362"/>
    </location>
    <ligand>
        <name>4-CDP-2-C-methyl-D-erythritol 2-phosphate</name>
        <dbReference type="ChEBI" id="CHEBI:57919"/>
    </ligand>
</feature>
<dbReference type="Pfam" id="PF01128">
    <property type="entry name" value="IspD"/>
    <property type="match status" value="1"/>
</dbReference>
<evidence type="ECO:0000256" key="9">
    <source>
        <dbReference type="ARBA" id="ARBA00022695"/>
    </source>
</evidence>
<comment type="similarity">
    <text evidence="14">In the N-terminal section; belongs to the IspD/TarI cytidylyltransferase family. IspD subfamily.</text>
</comment>
<evidence type="ECO:0000259" key="15">
    <source>
        <dbReference type="Pfam" id="PF02542"/>
    </source>
</evidence>
<dbReference type="CDD" id="cd02516">
    <property type="entry name" value="CDP-ME_synthetase"/>
    <property type="match status" value="1"/>
</dbReference>
<evidence type="ECO:0000313" key="17">
    <source>
        <dbReference type="Proteomes" id="UP000578569"/>
    </source>
</evidence>
<comment type="catalytic activity">
    <reaction evidence="2 14">
        <text>2-C-methyl-D-erythritol 4-phosphate + CTP + H(+) = 4-CDP-2-C-methyl-D-erythritol + diphosphate</text>
        <dbReference type="Rhea" id="RHEA:13429"/>
        <dbReference type="ChEBI" id="CHEBI:15378"/>
        <dbReference type="ChEBI" id="CHEBI:33019"/>
        <dbReference type="ChEBI" id="CHEBI:37563"/>
        <dbReference type="ChEBI" id="CHEBI:57823"/>
        <dbReference type="ChEBI" id="CHEBI:58262"/>
        <dbReference type="EC" id="2.7.7.60"/>
    </reaction>
</comment>
<evidence type="ECO:0000256" key="8">
    <source>
        <dbReference type="ARBA" id="ARBA00022679"/>
    </source>
</evidence>
<feature type="binding site" evidence="14">
    <location>
        <position position="359"/>
    </location>
    <ligand>
        <name>4-CDP-2-C-methyl-D-erythritol 2-phosphate</name>
        <dbReference type="ChEBI" id="CHEBI:57919"/>
    </ligand>
</feature>
<evidence type="ECO:0000256" key="13">
    <source>
        <dbReference type="ARBA" id="ARBA00023268"/>
    </source>
</evidence>
<name>A0A839YZM2_9SPHN</name>
<dbReference type="InterPro" id="IPR029044">
    <property type="entry name" value="Nucleotide-diphossugar_trans"/>
</dbReference>
<comment type="catalytic activity">
    <reaction evidence="1 14">
        <text>4-CDP-2-C-methyl-D-erythritol 2-phosphate = 2-C-methyl-D-erythritol 2,4-cyclic diphosphate + CMP</text>
        <dbReference type="Rhea" id="RHEA:23864"/>
        <dbReference type="ChEBI" id="CHEBI:57919"/>
        <dbReference type="ChEBI" id="CHEBI:58483"/>
        <dbReference type="ChEBI" id="CHEBI:60377"/>
        <dbReference type="EC" id="4.6.1.12"/>
    </reaction>
</comment>
<keyword evidence="12 14" id="KW-0456">Lyase</keyword>
<evidence type="ECO:0000256" key="2">
    <source>
        <dbReference type="ARBA" id="ARBA00001282"/>
    </source>
</evidence>
<feature type="binding site" evidence="14">
    <location>
        <begin position="352"/>
        <end position="355"/>
    </location>
    <ligand>
        <name>4-CDP-2-C-methyl-D-erythritol 2-phosphate</name>
        <dbReference type="ChEBI" id="CHEBI:57919"/>
    </ligand>
</feature>
<sequence length="379" mass="40285">MSTDALIMAAGSGTRMEGALPKQYRHLGGKSVLARAVDALASHPSIDQVRVVIGKDQEEMARAALGERDVGEWIIGGDSRSQSVRNGLAAVRADRVLIHDAARPFCPLPVIDRLLSALDEHGAATPALASVDTLARRHGDRVGGTIDRDAIVRVQTPQAFRADLLRKAYAAHEGEPTDEAQVARAFGVDVALVEGDPMLEKLTTAEDFARAERMMAARTTTRVGMGFDVHAFAGSGPVRLGGLDITHDKGLSGHSDADVLLHALTDAILGAVAMGDIGDHFPPSDPQWKGADSEQFLRHAATLAAEAGGIIEHLDATIICEAPRIGPHRDAMRGNIARMLELDEGQVSVKATTSERLGFTGRKEGIACQAVATLRMEMK</sequence>
<dbReference type="NCBIfam" id="NF006899">
    <property type="entry name" value="PRK09382.1"/>
    <property type="match status" value="1"/>
</dbReference>
<dbReference type="InterPro" id="IPR020555">
    <property type="entry name" value="MECDP_synthase_CS"/>
</dbReference>
<dbReference type="RefSeq" id="WP_183933100.1">
    <property type="nucleotide sequence ID" value="NZ_JACICF010000001.1"/>
</dbReference>
<accession>A0A839YZM2</accession>
<feature type="site" description="Transition state stabilizer" evidence="14">
    <location>
        <position position="15"/>
    </location>
</feature>
<evidence type="ECO:0000256" key="5">
    <source>
        <dbReference type="ARBA" id="ARBA00004787"/>
    </source>
</evidence>
<evidence type="ECO:0000256" key="3">
    <source>
        <dbReference type="ARBA" id="ARBA00001968"/>
    </source>
</evidence>
<dbReference type="InterPro" id="IPR018294">
    <property type="entry name" value="ISPD_synthase_CS"/>
</dbReference>
<keyword evidence="10 14" id="KW-0479">Metal-binding</keyword>
<dbReference type="Gene3D" id="3.30.1330.50">
    <property type="entry name" value="2-C-methyl-D-erythritol 2,4-cyclodiphosphate synthase"/>
    <property type="match status" value="1"/>
</dbReference>
<dbReference type="PROSITE" id="PS01295">
    <property type="entry name" value="ISPD"/>
    <property type="match status" value="1"/>
</dbReference>
<feature type="binding site" evidence="14">
    <location>
        <begin position="276"/>
        <end position="278"/>
    </location>
    <ligand>
        <name>4-CDP-2-C-methyl-D-erythritol 2-phosphate</name>
        <dbReference type="ChEBI" id="CHEBI:57919"/>
    </ligand>
</feature>
<feature type="region of interest" description="2-C-methyl-D-erythritol 2,4-cyclodiphosphate synthase" evidence="14">
    <location>
        <begin position="222"/>
        <end position="379"/>
    </location>
</feature>
<comment type="cofactor">
    <cofactor evidence="3 14">
        <name>a divalent metal cation</name>
        <dbReference type="ChEBI" id="CHEBI:60240"/>
    </cofactor>
</comment>
<feature type="site" description="Transition state stabilizer" evidence="14">
    <location>
        <position position="254"/>
    </location>
</feature>
<dbReference type="InterPro" id="IPR001228">
    <property type="entry name" value="IspD"/>
</dbReference>
<dbReference type="EMBL" id="JACICF010000001">
    <property type="protein sequence ID" value="MBB3763778.1"/>
    <property type="molecule type" value="Genomic_DNA"/>
</dbReference>
<feature type="binding site" evidence="14">
    <location>
        <begin position="228"/>
        <end position="230"/>
    </location>
    <ligand>
        <name>4-CDP-2-C-methyl-D-erythritol 2-phosphate</name>
        <dbReference type="ChEBI" id="CHEBI:57919"/>
    </ligand>
</feature>
<dbReference type="SUPFAM" id="SSF53448">
    <property type="entry name" value="Nucleotide-diphospho-sugar transferases"/>
    <property type="match status" value="1"/>
</dbReference>
<feature type="site" description="Positions MEP for the nucleophilic attack" evidence="14">
    <location>
        <position position="148"/>
    </location>
</feature>
<dbReference type="InterPro" id="IPR036571">
    <property type="entry name" value="MECDP_synthase_sf"/>
</dbReference>
<feature type="binding site" evidence="14">
    <location>
        <position position="228"/>
    </location>
    <ligand>
        <name>a divalent metal cation</name>
        <dbReference type="ChEBI" id="CHEBI:60240"/>
    </ligand>
</feature>
<feature type="region of interest" description="2-C-methyl-D-erythritol 4-phosphate cytidylyltransferase" evidence="14">
    <location>
        <begin position="1"/>
        <end position="221"/>
    </location>
</feature>
<keyword evidence="9 14" id="KW-0548">Nucleotidyltransferase</keyword>
<dbReference type="GO" id="GO:0008685">
    <property type="term" value="F:2-C-methyl-D-erythritol 2,4-cyclodiphosphate synthase activity"/>
    <property type="evidence" value="ECO:0007669"/>
    <property type="project" value="UniProtKB-UniRule"/>
</dbReference>
<dbReference type="GO" id="GO:0050518">
    <property type="term" value="F:2-C-methyl-D-erythritol 4-phosphate cytidylyltransferase activity"/>
    <property type="evidence" value="ECO:0007669"/>
    <property type="project" value="UniProtKB-UniRule"/>
</dbReference>
<dbReference type="NCBIfam" id="TIGR00151">
    <property type="entry name" value="ispF"/>
    <property type="match status" value="1"/>
</dbReference>
<dbReference type="CDD" id="cd00554">
    <property type="entry name" value="MECDP_synthase"/>
    <property type="match status" value="1"/>
</dbReference>
<reference evidence="16 17" key="1">
    <citation type="submission" date="2020-08" db="EMBL/GenBank/DDBJ databases">
        <title>Genomic Encyclopedia of Type Strains, Phase IV (KMG-IV): sequencing the most valuable type-strain genomes for metagenomic binning, comparative biology and taxonomic classification.</title>
        <authorList>
            <person name="Goeker M."/>
        </authorList>
    </citation>
    <scope>NUCLEOTIDE SEQUENCE [LARGE SCALE GENOMIC DNA]</scope>
    <source>
        <strain evidence="16 17">DSM 24194</strain>
    </source>
</reference>
<proteinExistence type="inferred from homology"/>
<dbReference type="Proteomes" id="UP000578569">
    <property type="component" value="Unassembled WGS sequence"/>
</dbReference>
<dbReference type="InterPro" id="IPR026596">
    <property type="entry name" value="IspD/F"/>
</dbReference>